<dbReference type="Proteomes" id="UP001295740">
    <property type="component" value="Unassembled WGS sequence"/>
</dbReference>
<name>A0AAI8VBQ8_9PEZI</name>
<dbReference type="AlphaFoldDB" id="A0AAI8VBQ8"/>
<organism evidence="1 2">
    <name type="scientific">Anthostomella pinea</name>
    <dbReference type="NCBI Taxonomy" id="933095"/>
    <lineage>
        <taxon>Eukaryota</taxon>
        <taxon>Fungi</taxon>
        <taxon>Dikarya</taxon>
        <taxon>Ascomycota</taxon>
        <taxon>Pezizomycotina</taxon>
        <taxon>Sordariomycetes</taxon>
        <taxon>Xylariomycetidae</taxon>
        <taxon>Xylariales</taxon>
        <taxon>Xylariaceae</taxon>
        <taxon>Anthostomella</taxon>
    </lineage>
</organism>
<dbReference type="PANTHER" id="PTHR41813:SF2">
    <property type="entry name" value="REGULATOR PAB1642, PUTATIVE (AFU_ORTHOLOGUE AFUA_3G11955)-RELATED"/>
    <property type="match status" value="1"/>
</dbReference>
<accession>A0AAI8VBQ8</accession>
<comment type="caution">
    <text evidence="1">The sequence shown here is derived from an EMBL/GenBank/DDBJ whole genome shotgun (WGS) entry which is preliminary data.</text>
</comment>
<dbReference type="Gene3D" id="1.20.910.10">
    <property type="entry name" value="Heme oxygenase-like"/>
    <property type="match status" value="1"/>
</dbReference>
<dbReference type="CDD" id="cd19357">
    <property type="entry name" value="TenA_E_At3g16990-like"/>
    <property type="match status" value="1"/>
</dbReference>
<reference evidence="1" key="1">
    <citation type="submission" date="2023-10" db="EMBL/GenBank/DDBJ databases">
        <authorList>
            <person name="Hackl T."/>
        </authorList>
    </citation>
    <scope>NUCLEOTIDE SEQUENCE</scope>
</reference>
<proteinExistence type="predicted"/>
<protein>
    <submittedName>
        <fullName evidence="1">Uu.00g048480.m01.CDS01</fullName>
    </submittedName>
</protein>
<evidence type="ECO:0000313" key="1">
    <source>
        <dbReference type="EMBL" id="CAJ2501995.1"/>
    </source>
</evidence>
<gene>
    <name evidence="1" type="ORF">KHLLAP_LOCUS2463</name>
</gene>
<dbReference type="EMBL" id="CAUWAG010000003">
    <property type="protein sequence ID" value="CAJ2501995.1"/>
    <property type="molecule type" value="Genomic_DNA"/>
</dbReference>
<dbReference type="InterPro" id="IPR016084">
    <property type="entry name" value="Haem_Oase-like_multi-hlx"/>
</dbReference>
<dbReference type="PANTHER" id="PTHR41813">
    <property type="entry name" value="REGULATOR PAB1642, PUTATIVE (AFU_ORTHOLOGUE AFUA_3G11955)-RELATED"/>
    <property type="match status" value="1"/>
</dbReference>
<dbReference type="SUPFAM" id="SSF48613">
    <property type="entry name" value="Heme oxygenase-like"/>
    <property type="match status" value="1"/>
</dbReference>
<keyword evidence="2" id="KW-1185">Reference proteome</keyword>
<dbReference type="InterPro" id="IPR053261">
    <property type="entry name" value="Polyketide-peptide_reg"/>
</dbReference>
<sequence length="260" mass="29470">MSKPSMSEHLLESTRELYQRATECQFLELAGKGRLPRDQLCQWLSQDRLYAQAYVRFIGGLISRLRLPIGVEPKGTNATLQWRILALLQGCLAGIMKELQFFETTAKNYDLDLEAVHDDVGDPEAKKFGPCKATQEYIDLFDSFTARSPDSHRKSLLDGLVVLWATEKVYLDAWTNAKKHSHEQPDLEKDLDGGALRKALIPNWTSDMFRVFVSEIQICLDRYAASLSEDTEEVGAATSMTMFKKVLVLEEGFWPVVAMD</sequence>
<evidence type="ECO:0000313" key="2">
    <source>
        <dbReference type="Proteomes" id="UP001295740"/>
    </source>
</evidence>